<evidence type="ECO:0000313" key="2">
    <source>
        <dbReference type="Proteomes" id="UP000270296"/>
    </source>
</evidence>
<gene>
    <name evidence="1" type="ORF">SBAD_LOCUS13127</name>
</gene>
<dbReference type="OrthoDB" id="5862865at2759"/>
<keyword evidence="2" id="KW-1185">Reference proteome</keyword>
<reference evidence="3" key="1">
    <citation type="submission" date="2016-06" db="UniProtKB">
        <authorList>
            <consortium name="WormBaseParasite"/>
        </authorList>
    </citation>
    <scope>IDENTIFICATION</scope>
</reference>
<sequence length="37" mass="4280">MTHWKPVSGRVVILRLKLQQAKSMTMVQVYAHNLEGE</sequence>
<dbReference type="AlphaFoldDB" id="A0A183JB79"/>
<dbReference type="WBParaSite" id="SBAD_0001354301-mRNA-1">
    <property type="protein sequence ID" value="SBAD_0001354301-mRNA-1"/>
    <property type="gene ID" value="SBAD_0001354301"/>
</dbReference>
<proteinExistence type="predicted"/>
<dbReference type="Proteomes" id="UP000270296">
    <property type="component" value="Unassembled WGS sequence"/>
</dbReference>
<dbReference type="EMBL" id="UZAM01020373">
    <property type="protein sequence ID" value="VDP54308.1"/>
    <property type="molecule type" value="Genomic_DNA"/>
</dbReference>
<evidence type="ECO:0000313" key="3">
    <source>
        <dbReference type="WBParaSite" id="SBAD_0001354301-mRNA-1"/>
    </source>
</evidence>
<name>A0A183JB79_9BILA</name>
<accession>A0A183JB79</accession>
<evidence type="ECO:0000313" key="1">
    <source>
        <dbReference type="EMBL" id="VDP54308.1"/>
    </source>
</evidence>
<protein>
    <submittedName>
        <fullName evidence="1 3">Uncharacterized protein</fullName>
    </submittedName>
</protein>
<organism evidence="3">
    <name type="scientific">Soboliphyme baturini</name>
    <dbReference type="NCBI Taxonomy" id="241478"/>
    <lineage>
        <taxon>Eukaryota</taxon>
        <taxon>Metazoa</taxon>
        <taxon>Ecdysozoa</taxon>
        <taxon>Nematoda</taxon>
        <taxon>Enoplea</taxon>
        <taxon>Dorylaimia</taxon>
        <taxon>Dioctophymatida</taxon>
        <taxon>Dioctophymatoidea</taxon>
        <taxon>Soboliphymatidae</taxon>
        <taxon>Soboliphyme</taxon>
    </lineage>
</organism>
<reference evidence="1 2" key="2">
    <citation type="submission" date="2018-11" db="EMBL/GenBank/DDBJ databases">
        <authorList>
            <consortium name="Pathogen Informatics"/>
        </authorList>
    </citation>
    <scope>NUCLEOTIDE SEQUENCE [LARGE SCALE GENOMIC DNA]</scope>
</reference>